<accession>A0A8M1ND19</accession>
<dbReference type="GeneID" id="562920"/>
<protein>
    <submittedName>
        <fullName evidence="6">Gal_Lectin domain-containing protein precursor</fullName>
    </submittedName>
</protein>
<dbReference type="RefSeq" id="NP_001082869.2">
    <property type="nucleotide sequence ID" value="NM_001089400.2"/>
</dbReference>
<name>A0A8M1ND19_DANRE</name>
<evidence type="ECO:0000256" key="1">
    <source>
        <dbReference type="ARBA" id="ARBA00022734"/>
    </source>
</evidence>
<reference evidence="6" key="2">
    <citation type="submission" date="2025-08" db="UniProtKB">
        <authorList>
            <consortium name="RefSeq"/>
        </authorList>
    </citation>
    <scope>IDENTIFICATION</scope>
    <source>
        <strain evidence="6">Tuebingen</strain>
    </source>
</reference>
<evidence type="ECO:0000256" key="3">
    <source>
        <dbReference type="SAM" id="SignalP"/>
    </source>
</evidence>
<dbReference type="AGR" id="ZFIN:ZDB-GENE-060825-355"/>
<evidence type="ECO:0000313" key="5">
    <source>
        <dbReference type="Proteomes" id="UP000000437"/>
    </source>
</evidence>
<feature type="signal peptide" evidence="3 6">
    <location>
        <begin position="1"/>
        <end position="26"/>
    </location>
</feature>
<keyword evidence="2" id="KW-0677">Repeat</keyword>
<dbReference type="PANTHER" id="PTHR46780">
    <property type="entry name" value="PROTEIN EVA-1"/>
    <property type="match status" value="1"/>
</dbReference>
<organism evidence="5 6">
    <name type="scientific">Danio rerio</name>
    <name type="common">Zebrafish</name>
    <name type="synonym">Brachydanio rerio</name>
    <dbReference type="NCBI Taxonomy" id="7955"/>
    <lineage>
        <taxon>Eukaryota</taxon>
        <taxon>Metazoa</taxon>
        <taxon>Chordata</taxon>
        <taxon>Craniata</taxon>
        <taxon>Vertebrata</taxon>
        <taxon>Euteleostomi</taxon>
        <taxon>Actinopterygii</taxon>
        <taxon>Neopterygii</taxon>
        <taxon>Teleostei</taxon>
        <taxon>Ostariophysi</taxon>
        <taxon>Cypriniformes</taxon>
        <taxon>Danionidae</taxon>
        <taxon>Danioninae</taxon>
        <taxon>Danio</taxon>
    </lineage>
</organism>
<reference evidence="6" key="1">
    <citation type="journal article" date="2016" name="BMC Genomics">
        <title>Gene evolution and gene expression after whole genome duplication in fish: the PhyloFish database.</title>
        <authorList>
            <person name="Pasquier J."/>
            <person name="Cabau C."/>
            <person name="Nguyen T."/>
            <person name="Jouanno E."/>
            <person name="Severac D."/>
            <person name="Braasch I."/>
            <person name="Journot L."/>
            <person name="Pontarotti P."/>
            <person name="Klopp C."/>
            <person name="Postlethwait J.H."/>
            <person name="Guiguen Y."/>
            <person name="Bobe J."/>
        </authorList>
    </citation>
    <scope>NUCLEOTIDE SEQUENCE</scope>
    <source>
        <strain evidence="6">Tuebingen</strain>
    </source>
</reference>
<proteinExistence type="predicted"/>
<dbReference type="AlphaFoldDB" id="A0A8M1ND19"/>
<dbReference type="FunFam" id="2.60.120.740:FF:000001">
    <property type="entry name" value="Adhesion G protein-coupled receptor L2"/>
    <property type="match status" value="1"/>
</dbReference>
<dbReference type="Gene3D" id="2.60.120.740">
    <property type="match status" value="1"/>
</dbReference>
<keyword evidence="3 6" id="KW-0732">Signal</keyword>
<dbReference type="InterPro" id="IPR000922">
    <property type="entry name" value="Lectin_gal-bd_dom"/>
</dbReference>
<feature type="domain" description="SUEL-type lectin" evidence="4">
    <location>
        <begin position="44"/>
        <end position="135"/>
    </location>
</feature>
<evidence type="ECO:0000313" key="6">
    <source>
        <dbReference type="RefSeq" id="NP_001082869.2"/>
    </source>
</evidence>
<keyword evidence="5" id="KW-1185">Reference proteome</keyword>
<feature type="chain" id="PRO_5035034683" evidence="3 6">
    <location>
        <begin position="27"/>
        <end position="139"/>
    </location>
</feature>
<dbReference type="Proteomes" id="UP000000437">
    <property type="component" value="Chromosome 22"/>
</dbReference>
<dbReference type="GO" id="GO:0030246">
    <property type="term" value="F:carbohydrate binding"/>
    <property type="evidence" value="ECO:0007669"/>
    <property type="project" value="UniProtKB-KW"/>
</dbReference>
<dbReference type="Pfam" id="PF02140">
    <property type="entry name" value="SUEL_Lectin"/>
    <property type="match status" value="1"/>
</dbReference>
<dbReference type="ZFIN" id="ZDB-GENE-060825-355">
    <property type="gene designation" value="zgc:152936"/>
</dbReference>
<gene>
    <name evidence="6" type="primary">si:ch211-12h2.6</name>
    <name evidence="6 7" type="ORF">zgc:152936</name>
</gene>
<sequence precursor="true">MGFLSFCLTMILLNSSLLISANGGHGHDHDDYEHCRRSTNSVTACEGSVLRLSCPGHTKIKILAANYGRTDKKTCNINLSPRQVRNTNCRSSNSLPRVSARCDGCESCYVPATNGVFSDPCPRTYKYLTVKYCCRRRWS</sequence>
<dbReference type="InterPro" id="IPR043159">
    <property type="entry name" value="Lectin_gal-bd_sf"/>
</dbReference>
<evidence type="ECO:0000313" key="7">
    <source>
        <dbReference type="ZFIN" id="ZDB-GENE-060825-355"/>
    </source>
</evidence>
<dbReference type="KEGG" id="dre:562920"/>
<dbReference type="CDD" id="cd22827">
    <property type="entry name" value="Gal_Rha_Lectin_SUL-I-like"/>
    <property type="match status" value="1"/>
</dbReference>
<evidence type="ECO:0000259" key="4">
    <source>
        <dbReference type="PROSITE" id="PS50228"/>
    </source>
</evidence>
<keyword evidence="1" id="KW-0430">Lectin</keyword>
<dbReference type="PROSITE" id="PS50228">
    <property type="entry name" value="SUEL_LECTIN"/>
    <property type="match status" value="1"/>
</dbReference>
<evidence type="ECO:0000256" key="2">
    <source>
        <dbReference type="ARBA" id="ARBA00022737"/>
    </source>
</evidence>